<dbReference type="GO" id="GO:0003677">
    <property type="term" value="F:DNA binding"/>
    <property type="evidence" value="ECO:0007669"/>
    <property type="project" value="TreeGrafter"/>
</dbReference>
<dbReference type="AlphaFoldDB" id="A0AAV8ZPM0"/>
<dbReference type="InterPro" id="IPR004875">
    <property type="entry name" value="DDE_SF_endonuclease_dom"/>
</dbReference>
<dbReference type="Proteomes" id="UP001162156">
    <property type="component" value="Unassembled WGS sequence"/>
</dbReference>
<keyword evidence="3" id="KW-1185">Reference proteome</keyword>
<accession>A0AAV8ZPM0</accession>
<feature type="domain" description="DDE-1" evidence="1">
    <location>
        <begin position="116"/>
        <end position="225"/>
    </location>
</feature>
<dbReference type="EMBL" id="JANEYF010000935">
    <property type="protein sequence ID" value="KAJ8966826.1"/>
    <property type="molecule type" value="Genomic_DNA"/>
</dbReference>
<sequence length="243" mass="27615">MDVNAAKKYLDLKGRKVEKFQNNVPGKDWALSLFDRHKDQASQRVSGNIKKARAKVSRETLTTYFGNLEDTLNNVAPSTIYNYDETNVGDNPGSRRLVYRRGVKYPEDIVNHSKSCTTIMICGSTDGTLLPPYVIYKSEHLYNTWKEGGITGYPCCTKPCCSQGCRFNRTSHDWMDAVTFENWFCSSFLPHAKRLEGRKVLIGDNLTSHFNEEVLAKCEDNNIICLSGAPFYSHMPTSRSRIF</sequence>
<dbReference type="PANTHER" id="PTHR19303:SF74">
    <property type="entry name" value="POGO TRANSPOSABLE ELEMENT WITH KRAB DOMAIN"/>
    <property type="match status" value="1"/>
</dbReference>
<dbReference type="InterPro" id="IPR050863">
    <property type="entry name" value="CenT-Element_Derived"/>
</dbReference>
<comment type="caution">
    <text evidence="2">The sequence shown here is derived from an EMBL/GenBank/DDBJ whole genome shotgun (WGS) entry which is preliminary data.</text>
</comment>
<dbReference type="PANTHER" id="PTHR19303">
    <property type="entry name" value="TRANSPOSON"/>
    <property type="match status" value="1"/>
</dbReference>
<gene>
    <name evidence="2" type="ORF">NQ314_003288</name>
</gene>
<evidence type="ECO:0000313" key="2">
    <source>
        <dbReference type="EMBL" id="KAJ8966826.1"/>
    </source>
</evidence>
<organism evidence="2 3">
    <name type="scientific">Rhamnusium bicolor</name>
    <dbReference type="NCBI Taxonomy" id="1586634"/>
    <lineage>
        <taxon>Eukaryota</taxon>
        <taxon>Metazoa</taxon>
        <taxon>Ecdysozoa</taxon>
        <taxon>Arthropoda</taxon>
        <taxon>Hexapoda</taxon>
        <taxon>Insecta</taxon>
        <taxon>Pterygota</taxon>
        <taxon>Neoptera</taxon>
        <taxon>Endopterygota</taxon>
        <taxon>Coleoptera</taxon>
        <taxon>Polyphaga</taxon>
        <taxon>Cucujiformia</taxon>
        <taxon>Chrysomeloidea</taxon>
        <taxon>Cerambycidae</taxon>
        <taxon>Lepturinae</taxon>
        <taxon>Rhagiini</taxon>
        <taxon>Rhamnusium</taxon>
    </lineage>
</organism>
<protein>
    <recommendedName>
        <fullName evidence="1">DDE-1 domain-containing protein</fullName>
    </recommendedName>
</protein>
<evidence type="ECO:0000313" key="3">
    <source>
        <dbReference type="Proteomes" id="UP001162156"/>
    </source>
</evidence>
<dbReference type="Pfam" id="PF03184">
    <property type="entry name" value="DDE_1"/>
    <property type="match status" value="1"/>
</dbReference>
<name>A0AAV8ZPM0_9CUCU</name>
<evidence type="ECO:0000259" key="1">
    <source>
        <dbReference type="Pfam" id="PF03184"/>
    </source>
</evidence>
<proteinExistence type="predicted"/>
<dbReference type="GO" id="GO:0005634">
    <property type="term" value="C:nucleus"/>
    <property type="evidence" value="ECO:0007669"/>
    <property type="project" value="TreeGrafter"/>
</dbReference>
<reference evidence="2" key="1">
    <citation type="journal article" date="2023" name="Insect Mol. Biol.">
        <title>Genome sequencing provides insights into the evolution of gene families encoding plant cell wall-degrading enzymes in longhorned beetles.</title>
        <authorList>
            <person name="Shin N.R."/>
            <person name="Okamura Y."/>
            <person name="Kirsch R."/>
            <person name="Pauchet Y."/>
        </authorList>
    </citation>
    <scope>NUCLEOTIDE SEQUENCE</scope>
    <source>
        <strain evidence="2">RBIC_L_NR</strain>
    </source>
</reference>